<evidence type="ECO:0000313" key="1">
    <source>
        <dbReference type="EMBL" id="EST55258.1"/>
    </source>
</evidence>
<comment type="caution">
    <text evidence="1">The sequence shown here is derived from an EMBL/GenBank/DDBJ whole genome shotgun (WGS) entry which is preliminary data.</text>
</comment>
<protein>
    <recommendedName>
        <fullName evidence="3">Peptidase C39-like domain-containing protein</fullName>
    </recommendedName>
</protein>
<evidence type="ECO:0008006" key="3">
    <source>
        <dbReference type="Google" id="ProtNLM"/>
    </source>
</evidence>
<gene>
    <name evidence="1" type="ORF">T458_08010</name>
</gene>
<sequence>MARKTFSRNLRVEYFGQGDSPWGSRKTSCKDTMRSEGCIITSVAMIFKKYGDSVDPGILLDDMQPKDCPFDWWVAASVYNHTYEGKTSGTFKQLRDEIFDLVYDQRIPIMLRVPNHTVVAVGFQGTLSVDEDGNPNYNEITPSMILVNDPGKASNKTLQDVIDQRGDFEYYNYYTE</sequence>
<dbReference type="OrthoDB" id="2680484at2"/>
<organism evidence="1 2">
    <name type="scientific">Brevibacillus panacihumi W25</name>
    <dbReference type="NCBI Taxonomy" id="1408254"/>
    <lineage>
        <taxon>Bacteria</taxon>
        <taxon>Bacillati</taxon>
        <taxon>Bacillota</taxon>
        <taxon>Bacilli</taxon>
        <taxon>Bacillales</taxon>
        <taxon>Paenibacillaceae</taxon>
        <taxon>Brevibacillus</taxon>
    </lineage>
</organism>
<dbReference type="RefSeq" id="WP_023555610.1">
    <property type="nucleotide sequence ID" value="NZ_KI629788.1"/>
</dbReference>
<dbReference type="Proteomes" id="UP000017973">
    <property type="component" value="Unassembled WGS sequence"/>
</dbReference>
<dbReference type="AlphaFoldDB" id="V6MIK1"/>
<name>V6MIK1_9BACL</name>
<dbReference type="STRING" id="1408254.T458_08010"/>
<dbReference type="eggNOG" id="COG0739">
    <property type="taxonomic scope" value="Bacteria"/>
</dbReference>
<proteinExistence type="predicted"/>
<accession>V6MIK1</accession>
<dbReference type="EMBL" id="AYJU01000004">
    <property type="protein sequence ID" value="EST55258.1"/>
    <property type="molecule type" value="Genomic_DNA"/>
</dbReference>
<reference evidence="1 2" key="1">
    <citation type="journal article" date="2014" name="Genome Announc.">
        <title>Draft Genome Sequence of Brevibacillus panacihumi Strain W25, a Halotolerant Hydrocarbon-Degrading Bacterium.</title>
        <authorList>
            <person name="Wang X."/>
            <person name="Jin D."/>
            <person name="Zhou L."/>
            <person name="Wu L."/>
            <person name="An W."/>
            <person name="Chen Y."/>
            <person name="Zhao L."/>
        </authorList>
    </citation>
    <scope>NUCLEOTIDE SEQUENCE [LARGE SCALE GENOMIC DNA]</scope>
    <source>
        <strain evidence="1 2">W25</strain>
    </source>
</reference>
<evidence type="ECO:0000313" key="2">
    <source>
        <dbReference type="Proteomes" id="UP000017973"/>
    </source>
</evidence>
<keyword evidence="2" id="KW-1185">Reference proteome</keyword>
<dbReference type="HOGENOM" id="CLU_1522370_0_0_9"/>